<gene>
    <name evidence="3" type="ORF">DGYR_LOCUS10892</name>
</gene>
<name>A0A7I8W511_9ANNE</name>
<feature type="coiled-coil region" evidence="1">
    <location>
        <begin position="291"/>
        <end position="347"/>
    </location>
</feature>
<dbReference type="OrthoDB" id="6426880at2759"/>
<dbReference type="AlphaFoldDB" id="A0A7I8W511"/>
<evidence type="ECO:0000256" key="2">
    <source>
        <dbReference type="SAM" id="MobiDB-lite"/>
    </source>
</evidence>
<dbReference type="PANTHER" id="PTHR22089:SF2">
    <property type="entry name" value="MIRROR-IMAGE POLYDACTYLY GENE 1 PROTEIN"/>
    <property type="match status" value="1"/>
</dbReference>
<evidence type="ECO:0000313" key="3">
    <source>
        <dbReference type="EMBL" id="CAD5123187.1"/>
    </source>
</evidence>
<feature type="coiled-coil region" evidence="1">
    <location>
        <begin position="156"/>
        <end position="219"/>
    </location>
</feature>
<comment type="caution">
    <text evidence="3">The sequence shown here is derived from an EMBL/GenBank/DDBJ whole genome shotgun (WGS) entry which is preliminary data.</text>
</comment>
<accession>A0A7I8W511</accession>
<sequence>MADTERLRVCRSDEEKRSRTLPSDDEKLVIEFRSAMEATKLRMGELRDALHDQQKNIGDSRDHSFGDKRRDNTLDNLTNIQQYKDYIRNKSYSDDKKIESPAGRNLSNEAKTHRGSENGRIKDSLLEEDKRLEPLLERANVEKEQRRQISILTYELNIGRDLNEQLQKRLADCEKELISLRVDGETKEKQIRAEAARQLTDLVQEVHEAQKQRDEAVEQRIKTAKLVETSEPEKAARTKRIIHLNDVEDMDINEILTKFSEISDIGENGNALSDVIARTARRRRSQNAQQLKLALKERDEALRKCRKLEADLRLRGDSNIQHLKSRLAASEQVRDELEEKLQEIKVQLRYI</sequence>
<dbReference type="InterPro" id="IPR026175">
    <property type="entry name" value="MIPOL1"/>
</dbReference>
<feature type="region of interest" description="Disordered" evidence="2">
    <location>
        <begin position="91"/>
        <end position="123"/>
    </location>
</feature>
<evidence type="ECO:0000256" key="1">
    <source>
        <dbReference type="SAM" id="Coils"/>
    </source>
</evidence>
<keyword evidence="4" id="KW-1185">Reference proteome</keyword>
<dbReference type="PANTHER" id="PTHR22089">
    <property type="entry name" value="MIRROR-IMAGE POLYDACTYLY GENE 1 PROTEIN"/>
    <property type="match status" value="1"/>
</dbReference>
<feature type="compositionally biased region" description="Basic and acidic residues" evidence="2">
    <location>
        <begin position="55"/>
        <end position="73"/>
    </location>
</feature>
<evidence type="ECO:0000313" key="4">
    <source>
        <dbReference type="Proteomes" id="UP000549394"/>
    </source>
</evidence>
<proteinExistence type="predicted"/>
<feature type="compositionally biased region" description="Basic and acidic residues" evidence="2">
    <location>
        <begin position="110"/>
        <end position="123"/>
    </location>
</feature>
<organism evidence="3 4">
    <name type="scientific">Dimorphilus gyrociliatus</name>
    <dbReference type="NCBI Taxonomy" id="2664684"/>
    <lineage>
        <taxon>Eukaryota</taxon>
        <taxon>Metazoa</taxon>
        <taxon>Spiralia</taxon>
        <taxon>Lophotrochozoa</taxon>
        <taxon>Annelida</taxon>
        <taxon>Polychaeta</taxon>
        <taxon>Polychaeta incertae sedis</taxon>
        <taxon>Dinophilidae</taxon>
        <taxon>Dimorphilus</taxon>
    </lineage>
</organism>
<feature type="region of interest" description="Disordered" evidence="2">
    <location>
        <begin position="1"/>
        <end position="22"/>
    </location>
</feature>
<feature type="region of interest" description="Disordered" evidence="2">
    <location>
        <begin position="55"/>
        <end position="77"/>
    </location>
</feature>
<protein>
    <submittedName>
        <fullName evidence="3">DgyrCDS11552</fullName>
    </submittedName>
</protein>
<reference evidence="3 4" key="1">
    <citation type="submission" date="2020-08" db="EMBL/GenBank/DDBJ databases">
        <authorList>
            <person name="Hejnol A."/>
        </authorList>
    </citation>
    <scope>NUCLEOTIDE SEQUENCE [LARGE SCALE GENOMIC DNA]</scope>
</reference>
<dbReference type="EMBL" id="CAJFCJ010000019">
    <property type="protein sequence ID" value="CAD5123187.1"/>
    <property type="molecule type" value="Genomic_DNA"/>
</dbReference>
<keyword evidence="1" id="KW-0175">Coiled coil</keyword>
<dbReference type="Proteomes" id="UP000549394">
    <property type="component" value="Unassembled WGS sequence"/>
</dbReference>